<sequence length="59" mass="6780">MEFLAEHTYRPRIIRCGFAGKAGKLFRLFEARLWLRLRCHGVVSRSPSHVVKIPPSCGQ</sequence>
<reference evidence="1 2" key="1">
    <citation type="journal article" date="2009" name="PLoS Genet.">
        <title>The Bifidobacterium dentium Bd1 genome sequence reflects its genetic adaptation to the human oral cavity.</title>
        <authorList>
            <person name="Ventura M."/>
            <person name="Turroni F."/>
            <person name="Zomer A."/>
            <person name="Foroni E."/>
            <person name="Giubellini V."/>
            <person name="Bottacini F."/>
            <person name="Canchaya C."/>
            <person name="Claesson M.J."/>
            <person name="He F."/>
            <person name="Mantzourani M."/>
            <person name="Mulas L."/>
            <person name="Ferrarini A."/>
            <person name="Gao B."/>
            <person name="Delledonne M."/>
            <person name="Henrissat B."/>
            <person name="Coutinho P."/>
            <person name="Oggioni M."/>
            <person name="Gupta R.S."/>
            <person name="Zhang Z."/>
            <person name="Beighton D."/>
            <person name="Fitzgerald G.F."/>
            <person name="O'Toole P.W."/>
            <person name="van Sinderen D."/>
        </authorList>
    </citation>
    <scope>NUCLEOTIDE SEQUENCE [LARGE SCALE GENOMIC DNA]</scope>
    <source>
        <strain evidence="2">ATCC 27534 / DSM 20436 / JCM 1195 / Bd1</strain>
    </source>
</reference>
<keyword evidence="2" id="KW-1185">Reference proteome</keyword>
<organism evidence="1 2">
    <name type="scientific">Bifidobacterium dentium (strain ATCC 27534 / DSM 20436 / JCM 1195 / Bd1)</name>
    <dbReference type="NCBI Taxonomy" id="401473"/>
    <lineage>
        <taxon>Bacteria</taxon>
        <taxon>Bacillati</taxon>
        <taxon>Actinomycetota</taxon>
        <taxon>Actinomycetes</taxon>
        <taxon>Bifidobacteriales</taxon>
        <taxon>Bifidobacteriaceae</taxon>
        <taxon>Bifidobacterium</taxon>
    </lineage>
</organism>
<evidence type="ECO:0000313" key="1">
    <source>
        <dbReference type="EMBL" id="ADB10288.1"/>
    </source>
</evidence>
<evidence type="ECO:0000313" key="2">
    <source>
        <dbReference type="Proteomes" id="UP000008693"/>
    </source>
</evidence>
<dbReference type="STRING" id="401473.BDP_1696"/>
<dbReference type="EMBL" id="CP001750">
    <property type="protein sequence ID" value="ADB10288.1"/>
    <property type="molecule type" value="Genomic_DNA"/>
</dbReference>
<gene>
    <name evidence="1" type="ordered locus">BDP_1696</name>
</gene>
<accession>D2Q5S3</accession>
<dbReference type="KEGG" id="bde:BDP_1696"/>
<proteinExistence type="predicted"/>
<dbReference type="AlphaFoldDB" id="D2Q5S3"/>
<dbReference type="HOGENOM" id="CLU_2951015_0_0_11"/>
<dbReference type="Proteomes" id="UP000008693">
    <property type="component" value="Chromosome"/>
</dbReference>
<protein>
    <submittedName>
        <fullName evidence="1">Uncharacterized protein</fullName>
    </submittedName>
</protein>
<name>D2Q5S3_BIFDB</name>